<proteinExistence type="predicted"/>
<dbReference type="PANTHER" id="PTHR43591">
    <property type="entry name" value="METHYLTRANSFERASE"/>
    <property type="match status" value="1"/>
</dbReference>
<feature type="compositionally biased region" description="Basic and acidic residues" evidence="1">
    <location>
        <begin position="33"/>
        <end position="44"/>
    </location>
</feature>
<name>A0A8H3FGJ6_9LECA</name>
<evidence type="ECO:0000313" key="3">
    <source>
        <dbReference type="Proteomes" id="UP000664169"/>
    </source>
</evidence>
<comment type="caution">
    <text evidence="2">The sequence shown here is derived from an EMBL/GenBank/DDBJ whole genome shotgun (WGS) entry which is preliminary data.</text>
</comment>
<dbReference type="Gene3D" id="3.40.50.150">
    <property type="entry name" value="Vaccinia Virus protein VP39"/>
    <property type="match status" value="1"/>
</dbReference>
<evidence type="ECO:0008006" key="4">
    <source>
        <dbReference type="Google" id="ProtNLM"/>
    </source>
</evidence>
<dbReference type="InterPro" id="IPR029063">
    <property type="entry name" value="SAM-dependent_MTases_sf"/>
</dbReference>
<protein>
    <recommendedName>
        <fullName evidence="4">S-adenosyl-L-methionine-dependent methyltransferase</fullName>
    </recommendedName>
</protein>
<dbReference type="GO" id="GO:0008168">
    <property type="term" value="F:methyltransferase activity"/>
    <property type="evidence" value="ECO:0007669"/>
    <property type="project" value="TreeGrafter"/>
</dbReference>
<dbReference type="OrthoDB" id="2013972at2759"/>
<keyword evidence="3" id="KW-1185">Reference proteome</keyword>
<dbReference type="AlphaFoldDB" id="A0A8H3FGJ6"/>
<dbReference type="PANTHER" id="PTHR43591:SF10">
    <property type="entry name" value="ABC TRANSMEMBRANE TYPE-1 DOMAIN-CONTAINING PROTEIN-RELATED"/>
    <property type="match status" value="1"/>
</dbReference>
<evidence type="ECO:0000313" key="2">
    <source>
        <dbReference type="EMBL" id="CAF9924184.1"/>
    </source>
</evidence>
<evidence type="ECO:0000256" key="1">
    <source>
        <dbReference type="SAM" id="MobiDB-lite"/>
    </source>
</evidence>
<dbReference type="SUPFAM" id="SSF53335">
    <property type="entry name" value="S-adenosyl-L-methionine-dependent methyltransferases"/>
    <property type="match status" value="1"/>
</dbReference>
<reference evidence="2" key="1">
    <citation type="submission" date="2021-03" db="EMBL/GenBank/DDBJ databases">
        <authorList>
            <person name="Tagirdzhanova G."/>
        </authorList>
    </citation>
    <scope>NUCLEOTIDE SEQUENCE</scope>
</reference>
<feature type="region of interest" description="Disordered" evidence="1">
    <location>
        <begin position="1"/>
        <end position="47"/>
    </location>
</feature>
<sequence length="431" mass="48679">MAGESSAEERVPVPPSTLAAHNDSDGPEAGPSKSREGQSNEKLDSASLTSSIVDYEYENGRRYHAYKAGRYPLPNDETELDRLDLQHHVVKLLLNGEIYLAPLRNPTRILDLGTGTGLWAIEMADRFPTALVAGVDLSPVQPTSVPKNVIFEVDDIESDWLYPEHHFDHIHCRTMTGSISDWQRMIKRAFKYERTVLHSKLGGYLEIQELDPRLASDDGSVARSPFHNELLELIVEASTKYDRQVPKPSDFKVWLEEAGFVDVKDHLYKIPINSWPKNSRLKEVGKWQCLNYTEGYEAISIGLLTRVLGWTHLEFSVFMAKVRRELVDNVVTTGRKPYPHEISATKYASTQLEADTEDGIEEERPYISSIDEGLLESPRLDISDTVSFLPLQGLWPRNDASDVELVNDYFVATATGRPNDFPTRPPPRNAF</sequence>
<dbReference type="CDD" id="cd02440">
    <property type="entry name" value="AdoMet_MTases"/>
    <property type="match status" value="1"/>
</dbReference>
<organism evidence="2 3">
    <name type="scientific">Gomphillus americanus</name>
    <dbReference type="NCBI Taxonomy" id="1940652"/>
    <lineage>
        <taxon>Eukaryota</taxon>
        <taxon>Fungi</taxon>
        <taxon>Dikarya</taxon>
        <taxon>Ascomycota</taxon>
        <taxon>Pezizomycotina</taxon>
        <taxon>Lecanoromycetes</taxon>
        <taxon>OSLEUM clade</taxon>
        <taxon>Ostropomycetidae</taxon>
        <taxon>Ostropales</taxon>
        <taxon>Graphidaceae</taxon>
        <taxon>Gomphilloideae</taxon>
        <taxon>Gomphillus</taxon>
    </lineage>
</organism>
<dbReference type="Pfam" id="PF13489">
    <property type="entry name" value="Methyltransf_23"/>
    <property type="match status" value="1"/>
</dbReference>
<dbReference type="Proteomes" id="UP000664169">
    <property type="component" value="Unassembled WGS sequence"/>
</dbReference>
<dbReference type="EMBL" id="CAJPDQ010000021">
    <property type="protein sequence ID" value="CAF9924184.1"/>
    <property type="molecule type" value="Genomic_DNA"/>
</dbReference>
<accession>A0A8H3FGJ6</accession>
<gene>
    <name evidence="2" type="ORF">GOMPHAMPRED_003544</name>
</gene>